<dbReference type="Gene3D" id="1.25.40.20">
    <property type="entry name" value="Ankyrin repeat-containing domain"/>
    <property type="match status" value="2"/>
</dbReference>
<evidence type="ECO:0000256" key="7">
    <source>
        <dbReference type="ARBA" id="ARBA00022771"/>
    </source>
</evidence>
<dbReference type="SUPFAM" id="SSF159034">
    <property type="entry name" value="Mib/herc2 domain-like"/>
    <property type="match status" value="1"/>
</dbReference>
<evidence type="ECO:0000256" key="11">
    <source>
        <dbReference type="PROSITE-ProRule" id="PRU00023"/>
    </source>
</evidence>
<feature type="repeat" description="ANK" evidence="11">
    <location>
        <begin position="381"/>
        <end position="413"/>
    </location>
</feature>
<keyword evidence="8" id="KW-0833">Ubl conjugation pathway</keyword>
<keyword evidence="4" id="KW-0808">Transferase</keyword>
<dbReference type="GO" id="GO:0007219">
    <property type="term" value="P:Notch signaling pathway"/>
    <property type="evidence" value="ECO:0007669"/>
    <property type="project" value="TreeGrafter"/>
</dbReference>
<reference evidence="14" key="1">
    <citation type="submission" date="2022-11" db="UniProtKB">
        <authorList>
            <consortium name="WormBaseParasite"/>
        </authorList>
    </citation>
    <scope>IDENTIFICATION</scope>
</reference>
<dbReference type="GO" id="GO:0008270">
    <property type="term" value="F:zinc ion binding"/>
    <property type="evidence" value="ECO:0007669"/>
    <property type="project" value="UniProtKB-KW"/>
</dbReference>
<dbReference type="InterPro" id="IPR010606">
    <property type="entry name" value="Mib_Herc2"/>
</dbReference>
<dbReference type="GO" id="GO:0016567">
    <property type="term" value="P:protein ubiquitination"/>
    <property type="evidence" value="ECO:0007669"/>
    <property type="project" value="InterPro"/>
</dbReference>
<dbReference type="Pfam" id="PF00023">
    <property type="entry name" value="Ank"/>
    <property type="match status" value="1"/>
</dbReference>
<evidence type="ECO:0000256" key="4">
    <source>
        <dbReference type="ARBA" id="ARBA00022679"/>
    </source>
</evidence>
<sequence length="553" mass="59078">MMNGGKKLTLRGLFPGARVVRGVDWHWEEQDGGPGRRGKVTDIQDWSANCPRSAAYVIWDNGSKNLYRVGFEGMVDMKCISDAKGGSYYRDHLPLLGEPASKTATTNFKVGDSVNINLELEVVQTLQQGHGGWTDGMFECLGATGVVAAIDEDHDVVVTYSSGNRWTFNPAVLTRVVLSTTNETGVSRNAVGDSTGDRPAAVAAAASVIAQSASAETRVASSSNQVRTRRISGFAVGDLVQICGDLERMKVLQRGHGEWADAMITTLGKVGRVQQIYHDGDLKVEIGGNSWTYNAAALTRVQMEDASGGGRTTAVDSASLVGDDLADSGQERLSLLLKRLFETQVAGDVNEELVKAAANGDAQKCEEILARPDADVNGIFAGHTALQAAAQNGHMDALNALLRQRADIELEDKDGDRAVHHAAFGDEPVVIEALHRHGGDLNARNIRRQTALHIAVNKGHMGVVRQLLELGAHTSLQDADGDSPLHDAVTKRRDEMISLLMERGADMTLTNNNGFNALHHAALRGNPSVGASRCAPIGVCEGEKAKLDNLATA</sequence>
<evidence type="ECO:0000256" key="6">
    <source>
        <dbReference type="ARBA" id="ARBA00022737"/>
    </source>
</evidence>
<name>A0A914WW42_9BILA</name>
<proteinExistence type="predicted"/>
<dbReference type="PRINTS" id="PR01415">
    <property type="entry name" value="ANKYRIN"/>
</dbReference>
<dbReference type="GO" id="GO:0061630">
    <property type="term" value="F:ubiquitin protein ligase activity"/>
    <property type="evidence" value="ECO:0007669"/>
    <property type="project" value="UniProtKB-EC"/>
</dbReference>
<dbReference type="EC" id="2.3.2.27" evidence="3"/>
<evidence type="ECO:0000256" key="9">
    <source>
        <dbReference type="ARBA" id="ARBA00022833"/>
    </source>
</evidence>
<comment type="catalytic activity">
    <reaction evidence="1">
        <text>S-ubiquitinyl-[E2 ubiquitin-conjugating enzyme]-L-cysteine + [acceptor protein]-L-lysine = [E2 ubiquitin-conjugating enzyme]-L-cysteine + N(6)-ubiquitinyl-[acceptor protein]-L-lysine.</text>
        <dbReference type="EC" id="2.3.2.27"/>
    </reaction>
</comment>
<accession>A0A914WW42</accession>
<feature type="repeat" description="ANK" evidence="11">
    <location>
        <begin position="414"/>
        <end position="446"/>
    </location>
</feature>
<keyword evidence="9" id="KW-0862">Zinc</keyword>
<dbReference type="Gene3D" id="2.30.30.40">
    <property type="entry name" value="SH3 Domains"/>
    <property type="match status" value="1"/>
</dbReference>
<comment type="pathway">
    <text evidence="2">Protein modification; protein ubiquitination.</text>
</comment>
<dbReference type="GO" id="GO:0006897">
    <property type="term" value="P:endocytosis"/>
    <property type="evidence" value="ECO:0007669"/>
    <property type="project" value="TreeGrafter"/>
</dbReference>
<dbReference type="PANTHER" id="PTHR24202:SF53">
    <property type="entry name" value="E3 UBIQUITIN-PROTEIN LIGASE MIB1"/>
    <property type="match status" value="1"/>
</dbReference>
<evidence type="ECO:0000313" key="13">
    <source>
        <dbReference type="Proteomes" id="UP000887566"/>
    </source>
</evidence>
<dbReference type="InterPro" id="IPR002110">
    <property type="entry name" value="Ankyrin_rpt"/>
</dbReference>
<organism evidence="13 14">
    <name type="scientific">Plectus sambesii</name>
    <dbReference type="NCBI Taxonomy" id="2011161"/>
    <lineage>
        <taxon>Eukaryota</taxon>
        <taxon>Metazoa</taxon>
        <taxon>Ecdysozoa</taxon>
        <taxon>Nematoda</taxon>
        <taxon>Chromadorea</taxon>
        <taxon>Plectida</taxon>
        <taxon>Plectina</taxon>
        <taxon>Plectoidea</taxon>
        <taxon>Plectidae</taxon>
        <taxon>Plectus</taxon>
    </lineage>
</organism>
<keyword evidence="13" id="KW-1185">Reference proteome</keyword>
<feature type="domain" description="MIB/HERC2" evidence="12">
    <location>
        <begin position="5"/>
        <end position="83"/>
    </location>
</feature>
<dbReference type="Pfam" id="PF18346">
    <property type="entry name" value="SH3_15"/>
    <property type="match status" value="2"/>
</dbReference>
<evidence type="ECO:0000256" key="8">
    <source>
        <dbReference type="ARBA" id="ARBA00022786"/>
    </source>
</evidence>
<dbReference type="AlphaFoldDB" id="A0A914WW42"/>
<keyword evidence="5" id="KW-0479">Metal-binding</keyword>
<protein>
    <recommendedName>
        <fullName evidence="3">RING-type E3 ubiquitin transferase</fullName>
        <ecNumber evidence="3">2.3.2.27</ecNumber>
    </recommendedName>
</protein>
<dbReference type="InterPro" id="IPR037252">
    <property type="entry name" value="Mib_Herc2_sf"/>
</dbReference>
<evidence type="ECO:0000256" key="5">
    <source>
        <dbReference type="ARBA" id="ARBA00022723"/>
    </source>
</evidence>
<evidence type="ECO:0000256" key="10">
    <source>
        <dbReference type="ARBA" id="ARBA00023054"/>
    </source>
</evidence>
<dbReference type="PROSITE" id="PS50297">
    <property type="entry name" value="ANK_REP_REGION"/>
    <property type="match status" value="3"/>
</dbReference>
<evidence type="ECO:0000313" key="14">
    <source>
        <dbReference type="WBParaSite" id="PSAMB.scaffold5069size12742.g25816.t1"/>
    </source>
</evidence>
<dbReference type="Proteomes" id="UP000887566">
    <property type="component" value="Unplaced"/>
</dbReference>
<keyword evidence="11" id="KW-0040">ANK repeat</keyword>
<keyword evidence="10" id="KW-0175">Coiled coil</keyword>
<keyword evidence="7" id="KW-0863">Zinc-finger</keyword>
<dbReference type="Pfam" id="PF12796">
    <property type="entry name" value="Ank_2"/>
    <property type="match status" value="1"/>
</dbReference>
<dbReference type="PROSITE" id="PS50088">
    <property type="entry name" value="ANK_REPEAT"/>
    <property type="match status" value="4"/>
</dbReference>
<dbReference type="Pfam" id="PF06701">
    <property type="entry name" value="MIB_HERC2"/>
    <property type="match status" value="1"/>
</dbReference>
<dbReference type="FunFam" id="2.30.30.40:FF:000054">
    <property type="entry name" value="Putative e3 ubiquitin-protein ligase mind-bomb"/>
    <property type="match status" value="1"/>
</dbReference>
<dbReference type="SMART" id="SM00248">
    <property type="entry name" value="ANK"/>
    <property type="match status" value="4"/>
</dbReference>
<feature type="repeat" description="ANK" evidence="11">
    <location>
        <begin position="447"/>
        <end position="479"/>
    </location>
</feature>
<evidence type="ECO:0000259" key="12">
    <source>
        <dbReference type="PROSITE" id="PS51416"/>
    </source>
</evidence>
<dbReference type="GO" id="GO:0005737">
    <property type="term" value="C:cytoplasm"/>
    <property type="evidence" value="ECO:0007669"/>
    <property type="project" value="TreeGrafter"/>
</dbReference>
<dbReference type="PROSITE" id="PS51416">
    <property type="entry name" value="MIB_HERC2"/>
    <property type="match status" value="1"/>
</dbReference>
<dbReference type="SUPFAM" id="SSF48403">
    <property type="entry name" value="Ankyrin repeat"/>
    <property type="match status" value="1"/>
</dbReference>
<evidence type="ECO:0000256" key="3">
    <source>
        <dbReference type="ARBA" id="ARBA00012483"/>
    </source>
</evidence>
<dbReference type="InterPro" id="IPR040847">
    <property type="entry name" value="SH3_15"/>
</dbReference>
<dbReference type="WBParaSite" id="PSAMB.scaffold5069size12742.g25816.t1">
    <property type="protein sequence ID" value="PSAMB.scaffold5069size12742.g25816.t1"/>
    <property type="gene ID" value="PSAMB.scaffold5069size12742.g25816"/>
</dbReference>
<evidence type="ECO:0000256" key="2">
    <source>
        <dbReference type="ARBA" id="ARBA00004906"/>
    </source>
</evidence>
<feature type="repeat" description="ANK" evidence="11">
    <location>
        <begin position="480"/>
        <end position="512"/>
    </location>
</feature>
<dbReference type="PANTHER" id="PTHR24202">
    <property type="entry name" value="E3 UBIQUITIN-PROTEIN LIGASE MIB2"/>
    <property type="match status" value="1"/>
</dbReference>
<keyword evidence="6" id="KW-0677">Repeat</keyword>
<evidence type="ECO:0000256" key="1">
    <source>
        <dbReference type="ARBA" id="ARBA00000900"/>
    </source>
</evidence>
<dbReference type="InterPro" id="IPR036770">
    <property type="entry name" value="Ankyrin_rpt-contain_sf"/>
</dbReference>